<dbReference type="GO" id="GO:0000056">
    <property type="term" value="P:ribosomal small subunit export from nucleus"/>
    <property type="evidence" value="ECO:0007669"/>
    <property type="project" value="InterPro"/>
</dbReference>
<dbReference type="InterPro" id="IPR037700">
    <property type="entry name" value="NUP88/NUP82"/>
</dbReference>
<feature type="region of interest" description="Disordered" evidence="8">
    <location>
        <begin position="1"/>
        <end position="31"/>
    </location>
</feature>
<feature type="region of interest" description="Disordered" evidence="8">
    <location>
        <begin position="749"/>
        <end position="784"/>
    </location>
</feature>
<dbReference type="PANTHER" id="PTHR13257">
    <property type="entry name" value="NUCLEOPORIN NUP84-RELATED"/>
    <property type="match status" value="1"/>
</dbReference>
<dbReference type="GO" id="GO:0017056">
    <property type="term" value="F:structural constituent of nuclear pore"/>
    <property type="evidence" value="ECO:0007669"/>
    <property type="project" value="InterPro"/>
</dbReference>
<evidence type="ECO:0000256" key="5">
    <source>
        <dbReference type="ARBA" id="ARBA00023010"/>
    </source>
</evidence>
<dbReference type="OrthoDB" id="341482at2759"/>
<evidence type="ECO:0000256" key="6">
    <source>
        <dbReference type="ARBA" id="ARBA00023132"/>
    </source>
</evidence>
<sequence>MRFSFEVTETGSNNKTLTPSPPTKTPPSSSKEQIEWIPLQSHPIFTTTTITTTAGGGVRNLIAYDKKASRLYLWESHTQSLHRISIRLGDPDDPTSVLASSSSKVLQPDVHLSFVVSNISINRNGSALFLSGDHGLSVMYLFGRNSAKDSTIICRTVSVGSQYYYENHNSIRTLQILWHPISDTHLGILSSDSVFRLFDLSSDLEKPEQEYYLQPVEPEKCRNAASICPVGFSFGGEHLWDRFTVFILFSDGSIYILCPVVPFGSVHRWDSIWEIYNDAHLFGLKASNSRAVSYSSLAIAWLKATFPQLVSQPAGGGSSVALRAHPYVPFDASLSLQGPLRKVCHGDEEDSELQGTTCEGRAVGILYNIISKDSVLVTSWSSGQLQIDALADEIQPVWNVGNPPRVRVDSHDHILGVAMICESSLGDRPVVKLDQPLDHTVWLGNSPPLLSLAVVDLALPENIDNGSLISMFADPFIPERIYCLHGGGVDSIVIHFLPFTSQASGKDEVMKAPSVYSILSTSLGETSFPSLLSGFLALEDSFGYSWIVAVTSSQECIVLETKDWNISLPVHVDREKKDSIDEFQEKDTPVVLSKELLDGPNVVLIPQASPNLRALVADSIEGRAALHQYSKLFHENYVEYAHKVWFELKHHGGYLEKVISKQKERLHNAQQDLSKVEERQPSLDDRINRALEVHCSLEDRLRTLRNLPRGHKKPLSRAELDFKTELDRFTGLELGALRSSIEALNARARKFTQSSKSSGGSKSPHRQLPGRRKNPVPESQVSQLRSAVEKLSLVNSETSKKVKLVESALSKIESKE</sequence>
<feature type="compositionally biased region" description="Basic residues" evidence="8">
    <location>
        <begin position="763"/>
        <end position="774"/>
    </location>
</feature>
<dbReference type="Pfam" id="PF10168">
    <property type="entry name" value="Nup88"/>
    <property type="match status" value="1"/>
</dbReference>
<keyword evidence="10" id="KW-1185">Reference proteome</keyword>
<evidence type="ECO:0000313" key="10">
    <source>
        <dbReference type="Proteomes" id="UP000316621"/>
    </source>
</evidence>
<evidence type="ECO:0000256" key="4">
    <source>
        <dbReference type="ARBA" id="ARBA00022927"/>
    </source>
</evidence>
<dbReference type="EMBL" id="CM010725">
    <property type="protein sequence ID" value="RZC84398.1"/>
    <property type="molecule type" value="Genomic_DNA"/>
</dbReference>
<evidence type="ECO:0000256" key="3">
    <source>
        <dbReference type="ARBA" id="ARBA00022816"/>
    </source>
</evidence>
<gene>
    <name evidence="9" type="ORF">C5167_047183</name>
</gene>
<evidence type="ECO:0008006" key="11">
    <source>
        <dbReference type="Google" id="ProtNLM"/>
    </source>
</evidence>
<dbReference type="PANTHER" id="PTHR13257:SF0">
    <property type="entry name" value="NUCLEAR PORE COMPLEX PROTEIN NUP88"/>
    <property type="match status" value="1"/>
</dbReference>
<keyword evidence="5" id="KW-0811">Translocation</keyword>
<dbReference type="Gramene" id="RZC84398">
    <property type="protein sequence ID" value="RZC84398"/>
    <property type="gene ID" value="C5167_047183"/>
</dbReference>
<dbReference type="AlphaFoldDB" id="A0A4Y7LIT6"/>
<keyword evidence="3" id="KW-0509">mRNA transport</keyword>
<dbReference type="GO" id="GO:0006406">
    <property type="term" value="P:mRNA export from nucleus"/>
    <property type="evidence" value="ECO:0007669"/>
    <property type="project" value="TreeGrafter"/>
</dbReference>
<keyword evidence="4" id="KW-0653">Protein transport</keyword>
<evidence type="ECO:0000256" key="7">
    <source>
        <dbReference type="ARBA" id="ARBA00023242"/>
    </source>
</evidence>
<evidence type="ECO:0000313" key="9">
    <source>
        <dbReference type="EMBL" id="RZC84398.1"/>
    </source>
</evidence>
<dbReference type="GO" id="GO:0006606">
    <property type="term" value="P:protein import into nucleus"/>
    <property type="evidence" value="ECO:0007669"/>
    <property type="project" value="TreeGrafter"/>
</dbReference>
<dbReference type="STRING" id="3469.A0A4Y7LIT6"/>
<reference evidence="9 10" key="1">
    <citation type="journal article" date="2018" name="Science">
        <title>The opium poppy genome and morphinan production.</title>
        <authorList>
            <person name="Guo L."/>
            <person name="Winzer T."/>
            <person name="Yang X."/>
            <person name="Li Y."/>
            <person name="Ning Z."/>
            <person name="He Z."/>
            <person name="Teodor R."/>
            <person name="Lu Y."/>
            <person name="Bowser T.A."/>
            <person name="Graham I.A."/>
            <person name="Ye K."/>
        </authorList>
    </citation>
    <scope>NUCLEOTIDE SEQUENCE [LARGE SCALE GENOMIC DNA]</scope>
    <source>
        <strain evidence="10">cv. HN1</strain>
        <tissue evidence="9">Leaves</tissue>
    </source>
</reference>
<evidence type="ECO:0000256" key="2">
    <source>
        <dbReference type="ARBA" id="ARBA00022448"/>
    </source>
</evidence>
<name>A0A4Y7LIT6_PAPSO</name>
<dbReference type="GO" id="GO:0000055">
    <property type="term" value="P:ribosomal large subunit export from nucleus"/>
    <property type="evidence" value="ECO:0007669"/>
    <property type="project" value="InterPro"/>
</dbReference>
<comment type="subcellular location">
    <subcellularLocation>
        <location evidence="1">Nucleus</location>
        <location evidence="1">Nuclear pore complex</location>
    </subcellularLocation>
</comment>
<keyword evidence="2" id="KW-0813">Transport</keyword>
<dbReference type="Proteomes" id="UP000316621">
    <property type="component" value="Chromosome 11"/>
</dbReference>
<dbReference type="OMA" id="VFILFTD"/>
<accession>A0A4Y7LIT6</accession>
<keyword evidence="7" id="KW-0539">Nucleus</keyword>
<dbReference type="GO" id="GO:0005643">
    <property type="term" value="C:nuclear pore"/>
    <property type="evidence" value="ECO:0007669"/>
    <property type="project" value="UniProtKB-SubCell"/>
</dbReference>
<organism evidence="9 10">
    <name type="scientific">Papaver somniferum</name>
    <name type="common">Opium poppy</name>
    <dbReference type="NCBI Taxonomy" id="3469"/>
    <lineage>
        <taxon>Eukaryota</taxon>
        <taxon>Viridiplantae</taxon>
        <taxon>Streptophyta</taxon>
        <taxon>Embryophyta</taxon>
        <taxon>Tracheophyta</taxon>
        <taxon>Spermatophyta</taxon>
        <taxon>Magnoliopsida</taxon>
        <taxon>Ranunculales</taxon>
        <taxon>Papaveraceae</taxon>
        <taxon>Papaveroideae</taxon>
        <taxon>Papaver</taxon>
    </lineage>
</organism>
<keyword evidence="6" id="KW-0906">Nuclear pore complex</keyword>
<evidence type="ECO:0000256" key="8">
    <source>
        <dbReference type="SAM" id="MobiDB-lite"/>
    </source>
</evidence>
<dbReference type="InterPro" id="IPR019321">
    <property type="entry name" value="Nucleoporin_Nup88"/>
</dbReference>
<evidence type="ECO:0000256" key="1">
    <source>
        <dbReference type="ARBA" id="ARBA00004567"/>
    </source>
</evidence>
<protein>
    <recommendedName>
        <fullName evidence="11">Nuclear pore complex protein NUP88</fullName>
    </recommendedName>
</protein>
<proteinExistence type="predicted"/>